<evidence type="ECO:0000313" key="2">
    <source>
        <dbReference type="EMBL" id="KAA6313038.1"/>
    </source>
</evidence>
<dbReference type="PANTHER" id="PTHR32182:SF0">
    <property type="entry name" value="DNA REPLICATION AND REPAIR PROTEIN RECF"/>
    <property type="match status" value="1"/>
</dbReference>
<protein>
    <submittedName>
        <fullName evidence="2">DNA replication and repair protein RecF</fullName>
    </submittedName>
</protein>
<dbReference type="GO" id="GO:0006302">
    <property type="term" value="P:double-strand break repair"/>
    <property type="evidence" value="ECO:0007669"/>
    <property type="project" value="TreeGrafter"/>
</dbReference>
<dbReference type="EMBL" id="SNRY01006241">
    <property type="protein sequence ID" value="KAA6313038.1"/>
    <property type="molecule type" value="Genomic_DNA"/>
</dbReference>
<dbReference type="SUPFAM" id="SSF52540">
    <property type="entry name" value="P-loop containing nucleoside triphosphate hydrolases"/>
    <property type="match status" value="1"/>
</dbReference>
<organism evidence="2">
    <name type="scientific">termite gut metagenome</name>
    <dbReference type="NCBI Taxonomy" id="433724"/>
    <lineage>
        <taxon>unclassified sequences</taxon>
        <taxon>metagenomes</taxon>
        <taxon>organismal metagenomes</taxon>
    </lineage>
</organism>
<dbReference type="InterPro" id="IPR027417">
    <property type="entry name" value="P-loop_NTPase"/>
</dbReference>
<dbReference type="InterPro" id="IPR041685">
    <property type="entry name" value="AAA_GajA/Old/RecF-like"/>
</dbReference>
<proteinExistence type="predicted"/>
<dbReference type="GO" id="GO:0000731">
    <property type="term" value="P:DNA synthesis involved in DNA repair"/>
    <property type="evidence" value="ECO:0007669"/>
    <property type="project" value="TreeGrafter"/>
</dbReference>
<evidence type="ECO:0000259" key="1">
    <source>
        <dbReference type="Pfam" id="PF13175"/>
    </source>
</evidence>
<sequence>MRINTVEIQNFRKLKSCKIDFSEKETIFVGTNNSGKTTAMDALMAFLKTKNFKTQDFTLSNWKELNKVSEKWTSKDVKDEEKSIKFIENFLPTLDLWLYVENHELHYVNHIIPTLDWKGGLLGIRLRYEPKDLNELIKDFSSIYNKSNQLLKKKTFKLWPKHFWDFCERKLNTYFSLRTYLLDPDKHNVGQELTESNIALDGDVLKGLIKIDIINAQRGFSDVK</sequence>
<dbReference type="PANTHER" id="PTHR32182">
    <property type="entry name" value="DNA REPLICATION AND REPAIR PROTEIN RECF"/>
    <property type="match status" value="1"/>
</dbReference>
<reference evidence="2" key="1">
    <citation type="submission" date="2019-03" db="EMBL/GenBank/DDBJ databases">
        <title>Single cell metagenomics reveals metabolic interactions within the superorganism composed of flagellate Streblomastix strix and complex community of Bacteroidetes bacteria on its surface.</title>
        <authorList>
            <person name="Treitli S.C."/>
            <person name="Kolisko M."/>
            <person name="Husnik F."/>
            <person name="Keeling P."/>
            <person name="Hampl V."/>
        </authorList>
    </citation>
    <scope>NUCLEOTIDE SEQUENCE</scope>
    <source>
        <strain evidence="2">STM</strain>
    </source>
</reference>
<gene>
    <name evidence="2" type="ORF">EZS27_036127</name>
</gene>
<name>A0A5J4PWC4_9ZZZZ</name>
<dbReference type="Gene3D" id="3.40.50.300">
    <property type="entry name" value="P-loop containing nucleotide triphosphate hydrolases"/>
    <property type="match status" value="1"/>
</dbReference>
<dbReference type="Pfam" id="PF13175">
    <property type="entry name" value="AAA_15"/>
    <property type="match status" value="1"/>
</dbReference>
<accession>A0A5J4PWC4</accession>
<feature type="domain" description="Endonuclease GajA/Old nuclease/RecF-like AAA" evidence="1">
    <location>
        <begin position="1"/>
        <end position="205"/>
    </location>
</feature>
<dbReference type="AlphaFoldDB" id="A0A5J4PWC4"/>
<comment type="caution">
    <text evidence="2">The sequence shown here is derived from an EMBL/GenBank/DDBJ whole genome shotgun (WGS) entry which is preliminary data.</text>
</comment>